<proteinExistence type="predicted"/>
<gene>
    <name evidence="4" type="ORF">FCM35_KLT14549</name>
</gene>
<keyword evidence="5" id="KW-1185">Reference proteome</keyword>
<dbReference type="PROSITE" id="PS50006">
    <property type="entry name" value="FHA_DOMAIN"/>
    <property type="match status" value="1"/>
</dbReference>
<keyword evidence="1" id="KW-0175">Coiled coil</keyword>
<evidence type="ECO:0000256" key="1">
    <source>
        <dbReference type="SAM" id="Coils"/>
    </source>
</evidence>
<sequence length="853" mass="95709">MAVASAQEKEVVASNGGGLGEESPRIPKCLRVTEEEIRAVAQKLADEPLQIPGVWGVLTAISYNARQRNQGMNIQLSWNGHRIGRSVEDSRFQINCPKISATHCHIYKAPGSKVYVNDRSTNGTYLNWSKLTKGLPHRLCHGDILSFAALPHDGKSYAYVYREVCGARSLENDTATLKRQREEVMSECKRQKGIGIGSADGPVSLDDVRSLQRSNSDLRQQLESHVRTIENLRNGNRESLARHENEVKELKETISSSFDKNIKELKHALDEKHKELDLLNTVKVELESSTKDLNERLSALKQSCADADEIILSQKSTISELEKQLEEERKLRREEREKATEDLKFALEKVQAEAKEETKRQANNYQRQHKEQQEVINKLQECEKESRLLVETLRSKLEDARENLITSEKKARQLESQVQEEQLLSTNSKKRCEALESELRSLKDELENEKVAREEAWAKVSALELEIAAAIQDLSMEKQRFQGARERLILRETQLRAFYSTTEEISALFAKQQDQLKAMQRTLEDEEDHENTLTNMDLNQTPRRIVNTRNEDTCPTTGSREVSQECVADSSSNGSADEDTSSTEKNGDDNDTQDLEFTSIDRVLIANVDGVVAVTDTERILETESEAGDGTFKKCCNMVGETMQLDEETHPVENLLPEEVQVQVEARLEENTEQCQVQTADLITSERILETESEAGDKCCNMVVGETMQLDEEETHPVENLLPEEVQVQVEARLEETVQCQVQTADLLTSEAVGSWAISTAPSVNGENESLRKAQDAEAVVANALICLGSQSSKGKLTKEQKRLNAMIEIVDPEFRHKFSAAGGVGKGSDISDAETEEGDNDEDDDTMKDSVG</sequence>
<dbReference type="InterPro" id="IPR008984">
    <property type="entry name" value="SMAD_FHA_dom_sf"/>
</dbReference>
<evidence type="ECO:0000259" key="3">
    <source>
        <dbReference type="PROSITE" id="PS50006"/>
    </source>
</evidence>
<dbReference type="OrthoDB" id="687730at2759"/>
<accession>A0A833UZU3</accession>
<feature type="compositionally biased region" description="Polar residues" evidence="2">
    <location>
        <begin position="532"/>
        <end position="542"/>
    </location>
</feature>
<dbReference type="Proteomes" id="UP000623129">
    <property type="component" value="Unassembled WGS sequence"/>
</dbReference>
<feature type="region of interest" description="Disordered" evidence="2">
    <location>
        <begin position="821"/>
        <end position="853"/>
    </location>
</feature>
<dbReference type="EMBL" id="SWLB01000027">
    <property type="protein sequence ID" value="KAF3321296.1"/>
    <property type="molecule type" value="Genomic_DNA"/>
</dbReference>
<feature type="region of interest" description="Disordered" evidence="2">
    <location>
        <begin position="1"/>
        <end position="21"/>
    </location>
</feature>
<feature type="coiled-coil region" evidence="1">
    <location>
        <begin position="167"/>
        <end position="480"/>
    </location>
</feature>
<dbReference type="PANTHER" id="PTHR47458:SF1">
    <property type="entry name" value="SMAD_FHA DOMAIN-CONTAINING PROTEIN"/>
    <property type="match status" value="1"/>
</dbReference>
<evidence type="ECO:0000256" key="2">
    <source>
        <dbReference type="SAM" id="MobiDB-lite"/>
    </source>
</evidence>
<feature type="domain" description="FHA" evidence="3">
    <location>
        <begin position="81"/>
        <end position="131"/>
    </location>
</feature>
<organism evidence="4 5">
    <name type="scientific">Carex littledalei</name>
    <dbReference type="NCBI Taxonomy" id="544730"/>
    <lineage>
        <taxon>Eukaryota</taxon>
        <taxon>Viridiplantae</taxon>
        <taxon>Streptophyta</taxon>
        <taxon>Embryophyta</taxon>
        <taxon>Tracheophyta</taxon>
        <taxon>Spermatophyta</taxon>
        <taxon>Magnoliopsida</taxon>
        <taxon>Liliopsida</taxon>
        <taxon>Poales</taxon>
        <taxon>Cyperaceae</taxon>
        <taxon>Cyperoideae</taxon>
        <taxon>Cariceae</taxon>
        <taxon>Carex</taxon>
        <taxon>Carex subgen. Euthyceras</taxon>
    </lineage>
</organism>
<feature type="compositionally biased region" description="Acidic residues" evidence="2">
    <location>
        <begin position="832"/>
        <end position="847"/>
    </location>
</feature>
<dbReference type="PANTHER" id="PTHR47458">
    <property type="entry name" value="SMAD/FHA DOMAIN-CONTAINING PROTEIN"/>
    <property type="match status" value="1"/>
</dbReference>
<protein>
    <submittedName>
        <fullName evidence="4">FHA domain-containing protein</fullName>
    </submittedName>
</protein>
<dbReference type="SMART" id="SM00240">
    <property type="entry name" value="FHA"/>
    <property type="match status" value="1"/>
</dbReference>
<dbReference type="AlphaFoldDB" id="A0A833UZU3"/>
<dbReference type="Gene3D" id="2.60.200.20">
    <property type="match status" value="1"/>
</dbReference>
<feature type="region of interest" description="Disordered" evidence="2">
    <location>
        <begin position="520"/>
        <end position="593"/>
    </location>
</feature>
<reference evidence="4" key="1">
    <citation type="submission" date="2020-01" db="EMBL/GenBank/DDBJ databases">
        <title>Genome sequence of Kobresia littledalei, the first chromosome-level genome in the family Cyperaceae.</title>
        <authorList>
            <person name="Qu G."/>
        </authorList>
    </citation>
    <scope>NUCLEOTIDE SEQUENCE</scope>
    <source>
        <strain evidence="4">C.B.Clarke</strain>
        <tissue evidence="4">Leaf</tissue>
    </source>
</reference>
<evidence type="ECO:0000313" key="5">
    <source>
        <dbReference type="Proteomes" id="UP000623129"/>
    </source>
</evidence>
<evidence type="ECO:0000313" key="4">
    <source>
        <dbReference type="EMBL" id="KAF3321296.1"/>
    </source>
</evidence>
<dbReference type="Pfam" id="PF00498">
    <property type="entry name" value="FHA"/>
    <property type="match status" value="1"/>
</dbReference>
<dbReference type="InterPro" id="IPR000253">
    <property type="entry name" value="FHA_dom"/>
</dbReference>
<name>A0A833UZU3_9POAL</name>
<comment type="caution">
    <text evidence="4">The sequence shown here is derived from an EMBL/GenBank/DDBJ whole genome shotgun (WGS) entry which is preliminary data.</text>
</comment>
<dbReference type="SUPFAM" id="SSF49879">
    <property type="entry name" value="SMAD/FHA domain"/>
    <property type="match status" value="1"/>
</dbReference>